<comment type="caution">
    <text evidence="2">The sequence shown here is derived from an EMBL/GenBank/DDBJ whole genome shotgun (WGS) entry which is preliminary data.</text>
</comment>
<feature type="compositionally biased region" description="Basic and acidic residues" evidence="1">
    <location>
        <begin position="43"/>
        <end position="66"/>
    </location>
</feature>
<reference evidence="2 3" key="1">
    <citation type="submission" date="2018-08" db="EMBL/GenBank/DDBJ databases">
        <title>Sequencing the genomes of 1000 actinobacteria strains.</title>
        <authorList>
            <person name="Klenk H.-P."/>
        </authorList>
    </citation>
    <scope>NUCLEOTIDE SEQUENCE [LARGE SCALE GENOMIC DNA]</scope>
    <source>
        <strain evidence="2 3">DSM 22891</strain>
    </source>
</reference>
<dbReference type="Proteomes" id="UP000256485">
    <property type="component" value="Unassembled WGS sequence"/>
</dbReference>
<evidence type="ECO:0000313" key="3">
    <source>
        <dbReference type="Proteomes" id="UP000256485"/>
    </source>
</evidence>
<dbReference type="AlphaFoldDB" id="A0A3D9VB62"/>
<feature type="region of interest" description="Disordered" evidence="1">
    <location>
        <begin position="1"/>
        <end position="23"/>
    </location>
</feature>
<sequence length="66" mass="7216">MNDSQPGGRAVRRAAPRPSYDLGDPPVFCLSHGAGGFGGTYWIDDRAETSPREETTDSSDRQEMSR</sequence>
<dbReference type="EMBL" id="QTUC01000001">
    <property type="protein sequence ID" value="REF36255.1"/>
    <property type="molecule type" value="Genomic_DNA"/>
</dbReference>
<name>A0A3D9VB62_THECX</name>
<gene>
    <name evidence="2" type="ORF">DFJ64_1661</name>
</gene>
<protein>
    <submittedName>
        <fullName evidence="2">Uncharacterized protein</fullName>
    </submittedName>
</protein>
<organism evidence="2 3">
    <name type="scientific">Thermasporomyces composti</name>
    <dbReference type="NCBI Taxonomy" id="696763"/>
    <lineage>
        <taxon>Bacteria</taxon>
        <taxon>Bacillati</taxon>
        <taxon>Actinomycetota</taxon>
        <taxon>Actinomycetes</taxon>
        <taxon>Propionibacteriales</taxon>
        <taxon>Nocardioidaceae</taxon>
        <taxon>Thermasporomyces</taxon>
    </lineage>
</organism>
<proteinExistence type="predicted"/>
<keyword evidence="3" id="KW-1185">Reference proteome</keyword>
<evidence type="ECO:0000256" key="1">
    <source>
        <dbReference type="SAM" id="MobiDB-lite"/>
    </source>
</evidence>
<feature type="region of interest" description="Disordered" evidence="1">
    <location>
        <begin position="39"/>
        <end position="66"/>
    </location>
</feature>
<accession>A0A3D9VB62</accession>
<evidence type="ECO:0000313" key="2">
    <source>
        <dbReference type="EMBL" id="REF36255.1"/>
    </source>
</evidence>